<evidence type="ECO:0000313" key="2">
    <source>
        <dbReference type="EMBL" id="MBI2678651.1"/>
    </source>
</evidence>
<protein>
    <submittedName>
        <fullName evidence="2">Metal-dependent hydrolase</fullName>
    </submittedName>
</protein>
<comment type="caution">
    <text evidence="2">The sequence shown here is derived from an EMBL/GenBank/DDBJ whole genome shotgun (WGS) entry which is preliminary data.</text>
</comment>
<dbReference type="Proteomes" id="UP000779809">
    <property type="component" value="Unassembled WGS sequence"/>
</dbReference>
<sequence length="192" mass="21427">MSPVTHFLVGWMVANVPSRIGRRERAAIALAGVAPDLDGLGAISEFLTKHRAQPLLWFTEYHHVLGHNLAFALIVAAICYAVARQRRWLTALLAFASFHLHLLGDVVGARGPDGYQWPVPYLAPFSERWTWTWNGQWALNAWPNFVITGVCLLLTLYLAWRRGYSPIEIVSPRADRAFVAALRARFPLAAAG</sequence>
<accession>A0A932A8G6</accession>
<proteinExistence type="predicted"/>
<keyword evidence="2" id="KW-0378">Hydrolase</keyword>
<feature type="transmembrane region" description="Helical" evidence="1">
    <location>
        <begin position="64"/>
        <end position="83"/>
    </location>
</feature>
<keyword evidence="1" id="KW-0812">Transmembrane</keyword>
<organism evidence="2 3">
    <name type="scientific">Candidatus Korobacter versatilis</name>
    <dbReference type="NCBI Taxonomy" id="658062"/>
    <lineage>
        <taxon>Bacteria</taxon>
        <taxon>Pseudomonadati</taxon>
        <taxon>Acidobacteriota</taxon>
        <taxon>Terriglobia</taxon>
        <taxon>Terriglobales</taxon>
        <taxon>Candidatus Korobacteraceae</taxon>
        <taxon>Candidatus Korobacter</taxon>
    </lineage>
</organism>
<dbReference type="EMBL" id="JACPNR010000009">
    <property type="protein sequence ID" value="MBI2678651.1"/>
    <property type="molecule type" value="Genomic_DNA"/>
</dbReference>
<dbReference type="InterPro" id="IPR007404">
    <property type="entry name" value="YdjM-like"/>
</dbReference>
<dbReference type="AlphaFoldDB" id="A0A932A8G6"/>
<gene>
    <name evidence="2" type="ORF">HYX28_07695</name>
</gene>
<name>A0A932A8G6_9BACT</name>
<feature type="transmembrane region" description="Helical" evidence="1">
    <location>
        <begin position="141"/>
        <end position="160"/>
    </location>
</feature>
<keyword evidence="1" id="KW-0472">Membrane</keyword>
<feature type="transmembrane region" description="Helical" evidence="1">
    <location>
        <begin position="90"/>
        <end position="109"/>
    </location>
</feature>
<evidence type="ECO:0000313" key="3">
    <source>
        <dbReference type="Proteomes" id="UP000779809"/>
    </source>
</evidence>
<reference evidence="2" key="1">
    <citation type="submission" date="2020-07" db="EMBL/GenBank/DDBJ databases">
        <title>Huge and variable diversity of episymbiotic CPR bacteria and DPANN archaea in groundwater ecosystems.</title>
        <authorList>
            <person name="He C.Y."/>
            <person name="Keren R."/>
            <person name="Whittaker M."/>
            <person name="Farag I.F."/>
            <person name="Doudna J."/>
            <person name="Cate J.H.D."/>
            <person name="Banfield J.F."/>
        </authorList>
    </citation>
    <scope>NUCLEOTIDE SEQUENCE</scope>
    <source>
        <strain evidence="2">NC_groundwater_580_Pr5_B-0.1um_64_19</strain>
    </source>
</reference>
<keyword evidence="1" id="KW-1133">Transmembrane helix</keyword>
<evidence type="ECO:0000256" key="1">
    <source>
        <dbReference type="SAM" id="Phobius"/>
    </source>
</evidence>
<dbReference type="GO" id="GO:0016787">
    <property type="term" value="F:hydrolase activity"/>
    <property type="evidence" value="ECO:0007669"/>
    <property type="project" value="UniProtKB-KW"/>
</dbReference>
<dbReference type="Pfam" id="PF04307">
    <property type="entry name" value="YdjM"/>
    <property type="match status" value="1"/>
</dbReference>